<organism evidence="1 2">
    <name type="scientific">Chloropicon roscoffensis</name>
    <dbReference type="NCBI Taxonomy" id="1461544"/>
    <lineage>
        <taxon>Eukaryota</taxon>
        <taxon>Viridiplantae</taxon>
        <taxon>Chlorophyta</taxon>
        <taxon>Chloropicophyceae</taxon>
        <taxon>Chloropicales</taxon>
        <taxon>Chloropicaceae</taxon>
        <taxon>Chloropicon</taxon>
    </lineage>
</organism>
<keyword evidence="2" id="KW-1185">Reference proteome</keyword>
<evidence type="ECO:0000313" key="1">
    <source>
        <dbReference type="EMBL" id="WZN65371.1"/>
    </source>
</evidence>
<name>A0AAX4PHU1_9CHLO</name>
<sequence>MAEEQIKTLVGLGLPEEQAKASVATYTADVAATHPVSCYYTHKINADADMDKVKAALKSYTENATKAKGKIHCSHTINEEHREVQCIEVMNSPSAMDNHIGNCFPSYVQMLGAGCVMEEINAIVHESEREWWAKSLSAWGAKKFCVTAALN</sequence>
<gene>
    <name evidence="1" type="ORF">HKI87_12g69290</name>
</gene>
<protein>
    <recommendedName>
        <fullName evidence="3">ABM domain-containing protein</fullName>
    </recommendedName>
</protein>
<dbReference type="AlphaFoldDB" id="A0AAX4PHU1"/>
<proteinExistence type="predicted"/>
<dbReference type="EMBL" id="CP151512">
    <property type="protein sequence ID" value="WZN65371.1"/>
    <property type="molecule type" value="Genomic_DNA"/>
</dbReference>
<evidence type="ECO:0000313" key="2">
    <source>
        <dbReference type="Proteomes" id="UP001472866"/>
    </source>
</evidence>
<reference evidence="1 2" key="1">
    <citation type="submission" date="2024-03" db="EMBL/GenBank/DDBJ databases">
        <title>Complete genome sequence of the green alga Chloropicon roscoffensis RCC1871.</title>
        <authorList>
            <person name="Lemieux C."/>
            <person name="Pombert J.-F."/>
            <person name="Otis C."/>
            <person name="Turmel M."/>
        </authorList>
    </citation>
    <scope>NUCLEOTIDE SEQUENCE [LARGE SCALE GENOMIC DNA]</scope>
    <source>
        <strain evidence="1 2">RCC1871</strain>
    </source>
</reference>
<dbReference type="Proteomes" id="UP001472866">
    <property type="component" value="Chromosome 12"/>
</dbReference>
<evidence type="ECO:0008006" key="3">
    <source>
        <dbReference type="Google" id="ProtNLM"/>
    </source>
</evidence>
<accession>A0AAX4PHU1</accession>